<name>A0A8T2SFL4_CERRI</name>
<evidence type="ECO:0000313" key="2">
    <source>
        <dbReference type="Proteomes" id="UP000825935"/>
    </source>
</evidence>
<keyword evidence="2" id="KW-1185">Reference proteome</keyword>
<comment type="caution">
    <text evidence="1">The sequence shown here is derived from an EMBL/GenBank/DDBJ whole genome shotgun (WGS) entry which is preliminary data.</text>
</comment>
<evidence type="ECO:0000313" key="1">
    <source>
        <dbReference type="EMBL" id="KAH7316177.1"/>
    </source>
</evidence>
<gene>
    <name evidence="1" type="ORF">KP509_21G081500</name>
</gene>
<reference evidence="1" key="1">
    <citation type="submission" date="2021-08" db="EMBL/GenBank/DDBJ databases">
        <title>WGS assembly of Ceratopteris richardii.</title>
        <authorList>
            <person name="Marchant D.B."/>
            <person name="Chen G."/>
            <person name="Jenkins J."/>
            <person name="Shu S."/>
            <person name="Leebens-Mack J."/>
            <person name="Grimwood J."/>
            <person name="Schmutz J."/>
            <person name="Soltis P."/>
            <person name="Soltis D."/>
            <person name="Chen Z.-H."/>
        </authorList>
    </citation>
    <scope>NUCLEOTIDE SEQUENCE</scope>
    <source>
        <strain evidence="1">Whitten #5841</strain>
        <tissue evidence="1">Leaf</tissue>
    </source>
</reference>
<dbReference type="Proteomes" id="UP000825935">
    <property type="component" value="Chromosome 21"/>
</dbReference>
<protein>
    <submittedName>
        <fullName evidence="1">Uncharacterized protein</fullName>
    </submittedName>
</protein>
<organism evidence="1 2">
    <name type="scientific">Ceratopteris richardii</name>
    <name type="common">Triangle waterfern</name>
    <dbReference type="NCBI Taxonomy" id="49495"/>
    <lineage>
        <taxon>Eukaryota</taxon>
        <taxon>Viridiplantae</taxon>
        <taxon>Streptophyta</taxon>
        <taxon>Embryophyta</taxon>
        <taxon>Tracheophyta</taxon>
        <taxon>Polypodiopsida</taxon>
        <taxon>Polypodiidae</taxon>
        <taxon>Polypodiales</taxon>
        <taxon>Pteridineae</taxon>
        <taxon>Pteridaceae</taxon>
        <taxon>Parkerioideae</taxon>
        <taxon>Ceratopteris</taxon>
    </lineage>
</organism>
<accession>A0A8T2SFL4</accession>
<dbReference type="AlphaFoldDB" id="A0A8T2SFL4"/>
<dbReference type="EMBL" id="CM035426">
    <property type="protein sequence ID" value="KAH7316177.1"/>
    <property type="molecule type" value="Genomic_DNA"/>
</dbReference>
<proteinExistence type="predicted"/>
<sequence>MPFSFVHIPLREIDHWQSHMDLVLPHFPRHMGLGLQHLHQAKCKVLNKRKEKSIVVQSALKAHVLHKQLIKSTCQCLWHSYSMVALRFLCDSPLQIEDFFMSIIPWDMAPSTTC</sequence>